<organism evidence="1 2">
    <name type="scientific">Tuber melanosporum (strain Mel28)</name>
    <name type="common">Perigord black truffle</name>
    <dbReference type="NCBI Taxonomy" id="656061"/>
    <lineage>
        <taxon>Eukaryota</taxon>
        <taxon>Fungi</taxon>
        <taxon>Dikarya</taxon>
        <taxon>Ascomycota</taxon>
        <taxon>Pezizomycotina</taxon>
        <taxon>Pezizomycetes</taxon>
        <taxon>Pezizales</taxon>
        <taxon>Tuberaceae</taxon>
        <taxon>Tuber</taxon>
    </lineage>
</organism>
<gene>
    <name evidence="1" type="ORF">GSTUM_00008223001</name>
</gene>
<accession>D5GI11</accession>
<proteinExistence type="predicted"/>
<evidence type="ECO:0000313" key="1">
    <source>
        <dbReference type="EMBL" id="CAZ84154.1"/>
    </source>
</evidence>
<dbReference type="EMBL" id="FN430322">
    <property type="protein sequence ID" value="CAZ84154.1"/>
    <property type="molecule type" value="Genomic_DNA"/>
</dbReference>
<name>D5GI11_TUBMM</name>
<protein>
    <submittedName>
        <fullName evidence="1">(Perigord truffle) hypothetical protein</fullName>
    </submittedName>
</protein>
<reference evidence="1 2" key="1">
    <citation type="journal article" date="2010" name="Nature">
        <title>Perigord black truffle genome uncovers evolutionary origins and mechanisms of symbiosis.</title>
        <authorList>
            <person name="Martin F."/>
            <person name="Kohler A."/>
            <person name="Murat C."/>
            <person name="Balestrini R."/>
            <person name="Coutinho P.M."/>
            <person name="Jaillon O."/>
            <person name="Montanini B."/>
            <person name="Morin E."/>
            <person name="Noel B."/>
            <person name="Percudani R."/>
            <person name="Porcel B."/>
            <person name="Rubini A."/>
            <person name="Amicucci A."/>
            <person name="Amselem J."/>
            <person name="Anthouard V."/>
            <person name="Arcioni S."/>
            <person name="Artiguenave F."/>
            <person name="Aury J.M."/>
            <person name="Ballario P."/>
            <person name="Bolchi A."/>
            <person name="Brenna A."/>
            <person name="Brun A."/>
            <person name="Buee M."/>
            <person name="Cantarel B."/>
            <person name="Chevalier G."/>
            <person name="Couloux A."/>
            <person name="Da Silva C."/>
            <person name="Denoeud F."/>
            <person name="Duplessis S."/>
            <person name="Ghignone S."/>
            <person name="Hilselberger B."/>
            <person name="Iotti M."/>
            <person name="Marcais B."/>
            <person name="Mello A."/>
            <person name="Miranda M."/>
            <person name="Pacioni G."/>
            <person name="Quesneville H."/>
            <person name="Riccioni C."/>
            <person name="Ruotolo R."/>
            <person name="Splivallo R."/>
            <person name="Stocchi V."/>
            <person name="Tisserant E."/>
            <person name="Viscomi A.R."/>
            <person name="Zambonelli A."/>
            <person name="Zampieri E."/>
            <person name="Henrissat B."/>
            <person name="Lebrun M.H."/>
            <person name="Paolocci F."/>
            <person name="Bonfante P."/>
            <person name="Ottonello S."/>
            <person name="Wincker P."/>
        </authorList>
    </citation>
    <scope>NUCLEOTIDE SEQUENCE [LARGE SCALE GENOMIC DNA]</scope>
    <source>
        <strain evidence="1 2">Mel28</strain>
    </source>
</reference>
<evidence type="ECO:0000313" key="2">
    <source>
        <dbReference type="Proteomes" id="UP000006911"/>
    </source>
</evidence>
<sequence>MLPGNLVAVTSWGASSRSLLPSLVSGGGLISRIDGWLSESNSVSAGRGVLAASERARRTSSEQGLVLWRKGSLRLGVGSVIIGMTSFGELCSWITWDWLC</sequence>
<dbReference type="HOGENOM" id="CLU_2308123_0_0_1"/>
<dbReference type="KEGG" id="tml:GSTUM_00008223001"/>
<dbReference type="Proteomes" id="UP000006911">
    <property type="component" value="Unassembled WGS sequence"/>
</dbReference>
<keyword evidence="2" id="KW-1185">Reference proteome</keyword>
<dbReference type="InParanoid" id="D5GI11"/>
<dbReference type="AlphaFoldDB" id="D5GI11"/>
<dbReference type="GeneID" id="9184239"/>
<dbReference type="RefSeq" id="XP_002839963.1">
    <property type="nucleotide sequence ID" value="XM_002839917.1"/>
</dbReference>